<feature type="signal peptide" evidence="1">
    <location>
        <begin position="1"/>
        <end position="21"/>
    </location>
</feature>
<feature type="chain" id="PRO_5040896559" evidence="1">
    <location>
        <begin position="22"/>
        <end position="137"/>
    </location>
</feature>
<dbReference type="Pfam" id="PF13115">
    <property type="entry name" value="YtkA"/>
    <property type="match status" value="1"/>
</dbReference>
<keyword evidence="4" id="KW-1185">Reference proteome</keyword>
<organism evidence="3 4">
    <name type="scientific">Fictibacillus marinisediminis</name>
    <dbReference type="NCBI Taxonomy" id="2878389"/>
    <lineage>
        <taxon>Bacteria</taxon>
        <taxon>Bacillati</taxon>
        <taxon>Bacillota</taxon>
        <taxon>Bacilli</taxon>
        <taxon>Bacillales</taxon>
        <taxon>Fictibacillaceae</taxon>
        <taxon>Fictibacillus</taxon>
    </lineage>
</organism>
<feature type="domain" description="YtkA-like" evidence="2">
    <location>
        <begin position="42"/>
        <end position="120"/>
    </location>
</feature>
<protein>
    <submittedName>
        <fullName evidence="3">FixH family protein</fullName>
    </submittedName>
</protein>
<evidence type="ECO:0000256" key="1">
    <source>
        <dbReference type="SAM" id="SignalP"/>
    </source>
</evidence>
<sequence>MQLKSKLVLFLSSILVLTACGNPKHHTHQQSTNESENSLVPVQVKINIDPYQPKTNKPFIIQAKVTQNGHALNDADDVQFEIWKDGNRKHKKVKVEKAKKGVYSIQSTYSKAGNYHVISHVTARDMHTMPQKQFTIK</sequence>
<reference evidence="3" key="1">
    <citation type="submission" date="2021-09" db="EMBL/GenBank/DDBJ databases">
        <title>Genome analysis of Fictibacillus sp. KIGAM418 isolated from marine sediment.</title>
        <authorList>
            <person name="Seo M.-J."/>
            <person name="Cho E.-S."/>
            <person name="Hwang C.Y."/>
        </authorList>
    </citation>
    <scope>NUCLEOTIDE SEQUENCE</scope>
    <source>
        <strain evidence="3">KIGAM418</strain>
    </source>
</reference>
<evidence type="ECO:0000313" key="3">
    <source>
        <dbReference type="EMBL" id="MCK6257815.1"/>
    </source>
</evidence>
<dbReference type="InterPro" id="IPR032693">
    <property type="entry name" value="YtkA-like_dom"/>
</dbReference>
<dbReference type="AlphaFoldDB" id="A0A9X2BEM4"/>
<accession>A0A9X2BEM4</accession>
<dbReference type="RefSeq" id="WP_248253219.1">
    <property type="nucleotide sequence ID" value="NZ_JAIWJX010000002.1"/>
</dbReference>
<gene>
    <name evidence="3" type="ORF">LCY76_14620</name>
</gene>
<comment type="caution">
    <text evidence="3">The sequence shown here is derived from an EMBL/GenBank/DDBJ whole genome shotgun (WGS) entry which is preliminary data.</text>
</comment>
<dbReference type="PROSITE" id="PS51257">
    <property type="entry name" value="PROKAR_LIPOPROTEIN"/>
    <property type="match status" value="1"/>
</dbReference>
<dbReference type="EMBL" id="JAIWJX010000002">
    <property type="protein sequence ID" value="MCK6257815.1"/>
    <property type="molecule type" value="Genomic_DNA"/>
</dbReference>
<evidence type="ECO:0000259" key="2">
    <source>
        <dbReference type="Pfam" id="PF13115"/>
    </source>
</evidence>
<dbReference type="Proteomes" id="UP001139011">
    <property type="component" value="Unassembled WGS sequence"/>
</dbReference>
<keyword evidence="1" id="KW-0732">Signal</keyword>
<evidence type="ECO:0000313" key="4">
    <source>
        <dbReference type="Proteomes" id="UP001139011"/>
    </source>
</evidence>
<name>A0A9X2BEM4_9BACL</name>
<proteinExistence type="predicted"/>